<feature type="domain" description="Ribosomal protein L9" evidence="9">
    <location>
        <begin position="13"/>
        <end position="40"/>
    </location>
</feature>
<sequence>MEVILLERVEKLGQMGDVVKVKDGYARNYLLPRNVAQRATKANMAEFQQRRTQLEADNLQRKSEAQDIAGRMTGLSVVLIRQASDSAQLYGSVTARDIADAITAAGFSVDRRQVILDRALKTLGLTEIRVRLHSEVDVMVTINIARSEEEAGMQARGEKPGERDFFDDDDENDEVAMEAAGEEETDFAEEADDAAN</sequence>
<dbReference type="Gene3D" id="3.10.430.100">
    <property type="entry name" value="Ribosomal protein L9, C-terminal domain"/>
    <property type="match status" value="1"/>
</dbReference>
<reference evidence="10 11" key="1">
    <citation type="submission" date="2017-03" db="EMBL/GenBank/DDBJ databases">
        <authorList>
            <person name="Afonso C.L."/>
            <person name="Miller P.J."/>
            <person name="Scott M.A."/>
            <person name="Spackman E."/>
            <person name="Goraichik I."/>
            <person name="Dimitrov K.M."/>
            <person name="Suarez D.L."/>
            <person name="Swayne D.E."/>
        </authorList>
    </citation>
    <scope>NUCLEOTIDE SEQUENCE [LARGE SCALE GENOMIC DNA]</scope>
    <source>
        <strain evidence="10 11">CECT 7691</strain>
    </source>
</reference>
<comment type="function">
    <text evidence="7">Binds to the 23S rRNA.</text>
</comment>
<dbReference type="InterPro" id="IPR009027">
    <property type="entry name" value="Ribosomal_bL9/RNase_H1_N"/>
</dbReference>
<dbReference type="InParanoid" id="A0A1Y5STS3"/>
<dbReference type="GO" id="GO:0006412">
    <property type="term" value="P:translation"/>
    <property type="evidence" value="ECO:0007669"/>
    <property type="project" value="UniProtKB-UniRule"/>
</dbReference>
<dbReference type="Pfam" id="PF03948">
    <property type="entry name" value="Ribosomal_L9_C"/>
    <property type="match status" value="1"/>
</dbReference>
<dbReference type="GO" id="GO:0005840">
    <property type="term" value="C:ribosome"/>
    <property type="evidence" value="ECO:0007669"/>
    <property type="project" value="UniProtKB-KW"/>
</dbReference>
<evidence type="ECO:0000256" key="2">
    <source>
        <dbReference type="ARBA" id="ARBA00022730"/>
    </source>
</evidence>
<keyword evidence="11" id="KW-1185">Reference proteome</keyword>
<keyword evidence="5 7" id="KW-0687">Ribonucleoprotein</keyword>
<dbReference type="SUPFAM" id="SSF55653">
    <property type="entry name" value="Ribosomal protein L9 C-domain"/>
    <property type="match status" value="1"/>
</dbReference>
<keyword evidence="3 7" id="KW-0694">RNA-binding</keyword>
<dbReference type="FunCoup" id="A0A1Y5STS3">
    <property type="interactions" value="725"/>
</dbReference>
<evidence type="ECO:0000256" key="1">
    <source>
        <dbReference type="ARBA" id="ARBA00010605"/>
    </source>
</evidence>
<evidence type="ECO:0000259" key="9">
    <source>
        <dbReference type="PROSITE" id="PS00651"/>
    </source>
</evidence>
<evidence type="ECO:0000256" key="5">
    <source>
        <dbReference type="ARBA" id="ARBA00023274"/>
    </source>
</evidence>
<dbReference type="InterPro" id="IPR020594">
    <property type="entry name" value="Ribosomal_bL9_bac/chp"/>
</dbReference>
<dbReference type="RefSeq" id="WP_085883279.1">
    <property type="nucleotide sequence ID" value="NZ_FWFR01000001.1"/>
</dbReference>
<dbReference type="Pfam" id="PF01281">
    <property type="entry name" value="Ribosomal_L9_N"/>
    <property type="match status" value="1"/>
</dbReference>
<dbReference type="PANTHER" id="PTHR21368">
    <property type="entry name" value="50S RIBOSOMAL PROTEIN L9"/>
    <property type="match status" value="1"/>
</dbReference>
<proteinExistence type="inferred from homology"/>
<evidence type="ECO:0000313" key="11">
    <source>
        <dbReference type="Proteomes" id="UP000193200"/>
    </source>
</evidence>
<evidence type="ECO:0000256" key="7">
    <source>
        <dbReference type="HAMAP-Rule" id="MF_00503"/>
    </source>
</evidence>
<dbReference type="InterPro" id="IPR000244">
    <property type="entry name" value="Ribosomal_bL9"/>
</dbReference>
<gene>
    <name evidence="7 10" type="primary">rplI</name>
    <name evidence="10" type="ORF">OCH7691_02078</name>
</gene>
<feature type="compositionally biased region" description="Acidic residues" evidence="8">
    <location>
        <begin position="165"/>
        <end position="196"/>
    </location>
</feature>
<evidence type="ECO:0000256" key="8">
    <source>
        <dbReference type="SAM" id="MobiDB-lite"/>
    </source>
</evidence>
<dbReference type="InterPro" id="IPR036791">
    <property type="entry name" value="Ribosomal_bL9_C_sf"/>
</dbReference>
<dbReference type="GO" id="GO:0003735">
    <property type="term" value="F:structural constituent of ribosome"/>
    <property type="evidence" value="ECO:0007669"/>
    <property type="project" value="InterPro"/>
</dbReference>
<dbReference type="OrthoDB" id="9788336at2"/>
<dbReference type="InterPro" id="IPR036935">
    <property type="entry name" value="Ribosomal_bL9_N_sf"/>
</dbReference>
<protein>
    <recommendedName>
        <fullName evidence="6 7">Large ribosomal subunit protein bL9</fullName>
    </recommendedName>
</protein>
<dbReference type="PROSITE" id="PS00651">
    <property type="entry name" value="RIBOSOMAL_L9"/>
    <property type="match status" value="1"/>
</dbReference>
<name>A0A1Y5STS3_9PROT</name>
<evidence type="ECO:0000256" key="3">
    <source>
        <dbReference type="ARBA" id="ARBA00022884"/>
    </source>
</evidence>
<keyword evidence="4 7" id="KW-0689">Ribosomal protein</keyword>
<evidence type="ECO:0000313" key="10">
    <source>
        <dbReference type="EMBL" id="SLN48141.1"/>
    </source>
</evidence>
<dbReference type="NCBIfam" id="TIGR00158">
    <property type="entry name" value="L9"/>
    <property type="match status" value="1"/>
</dbReference>
<evidence type="ECO:0000256" key="6">
    <source>
        <dbReference type="ARBA" id="ARBA00035292"/>
    </source>
</evidence>
<dbReference type="HAMAP" id="MF_00503">
    <property type="entry name" value="Ribosomal_bL9"/>
    <property type="match status" value="1"/>
</dbReference>
<keyword evidence="2 7" id="KW-0699">rRNA-binding</keyword>
<dbReference type="SUPFAM" id="SSF55658">
    <property type="entry name" value="L9 N-domain-like"/>
    <property type="match status" value="1"/>
</dbReference>
<dbReference type="Proteomes" id="UP000193200">
    <property type="component" value="Unassembled WGS sequence"/>
</dbReference>
<organism evidence="10 11">
    <name type="scientific">Oceanibacterium hippocampi</name>
    <dbReference type="NCBI Taxonomy" id="745714"/>
    <lineage>
        <taxon>Bacteria</taxon>
        <taxon>Pseudomonadati</taxon>
        <taxon>Pseudomonadota</taxon>
        <taxon>Alphaproteobacteria</taxon>
        <taxon>Sneathiellales</taxon>
        <taxon>Sneathiellaceae</taxon>
        <taxon>Oceanibacterium</taxon>
    </lineage>
</organism>
<accession>A0A1Y5STS3</accession>
<evidence type="ECO:0000256" key="4">
    <source>
        <dbReference type="ARBA" id="ARBA00022980"/>
    </source>
</evidence>
<comment type="similarity">
    <text evidence="1 7">Belongs to the bacterial ribosomal protein bL9 family.</text>
</comment>
<dbReference type="Gene3D" id="3.40.5.10">
    <property type="entry name" value="Ribosomal protein L9, N-terminal domain"/>
    <property type="match status" value="1"/>
</dbReference>
<dbReference type="GO" id="GO:1990904">
    <property type="term" value="C:ribonucleoprotein complex"/>
    <property type="evidence" value="ECO:0007669"/>
    <property type="project" value="UniProtKB-KW"/>
</dbReference>
<dbReference type="InterPro" id="IPR020070">
    <property type="entry name" value="Ribosomal_bL9_N"/>
</dbReference>
<dbReference type="EMBL" id="FWFR01000001">
    <property type="protein sequence ID" value="SLN48141.1"/>
    <property type="molecule type" value="Genomic_DNA"/>
</dbReference>
<feature type="region of interest" description="Disordered" evidence="8">
    <location>
        <begin position="150"/>
        <end position="196"/>
    </location>
</feature>
<dbReference type="GO" id="GO:0019843">
    <property type="term" value="F:rRNA binding"/>
    <property type="evidence" value="ECO:0007669"/>
    <property type="project" value="UniProtKB-UniRule"/>
</dbReference>
<dbReference type="AlphaFoldDB" id="A0A1Y5STS3"/>
<dbReference type="InterPro" id="IPR020069">
    <property type="entry name" value="Ribosomal_bL9_C"/>
</dbReference>